<dbReference type="InterPro" id="IPR003673">
    <property type="entry name" value="CoA-Trfase_fam_III"/>
</dbReference>
<dbReference type="RefSeq" id="WP_190763207.1">
    <property type="nucleotide sequence ID" value="NZ_JACXLD010000002.1"/>
</dbReference>
<keyword evidence="1" id="KW-0808">Transferase</keyword>
<dbReference type="Proteomes" id="UP000610558">
    <property type="component" value="Unassembled WGS sequence"/>
</dbReference>
<keyword evidence="2" id="KW-1185">Reference proteome</keyword>
<dbReference type="PANTHER" id="PTHR48228:SF5">
    <property type="entry name" value="ALPHA-METHYLACYL-COA RACEMASE"/>
    <property type="match status" value="1"/>
</dbReference>
<dbReference type="AlphaFoldDB" id="A0A927BZF7"/>
<dbReference type="Pfam" id="PF02515">
    <property type="entry name" value="CoA_transf_3"/>
    <property type="match status" value="1"/>
</dbReference>
<gene>
    <name evidence="1" type="ORF">IB286_05225</name>
</gene>
<dbReference type="EMBL" id="JACXLD010000002">
    <property type="protein sequence ID" value="MBD2858405.1"/>
    <property type="molecule type" value="Genomic_DNA"/>
</dbReference>
<dbReference type="InterPro" id="IPR044855">
    <property type="entry name" value="CoA-Trfase_III_dom3_sf"/>
</dbReference>
<reference evidence="1" key="1">
    <citation type="submission" date="2020-09" db="EMBL/GenBank/DDBJ databases">
        <authorList>
            <person name="Yoon J.-W."/>
        </authorList>
    </citation>
    <scope>NUCLEOTIDE SEQUENCE</scope>
    <source>
        <strain evidence="1">KMU-158</strain>
    </source>
</reference>
<dbReference type="InterPro" id="IPR023606">
    <property type="entry name" value="CoA-Trfase_III_dom_1_sf"/>
</dbReference>
<dbReference type="GO" id="GO:0016740">
    <property type="term" value="F:transferase activity"/>
    <property type="evidence" value="ECO:0007669"/>
    <property type="project" value="UniProtKB-KW"/>
</dbReference>
<proteinExistence type="predicted"/>
<sequence length="385" mass="40607">MSGPLAGIRVVEIAGIGPGPYACMLLADLGAEVIRIDRPGSGLGGHPGDVTSRGRRSLALNLKSEDGRDVLIKLLATADVLVEGFRPGVMEKLGLGPDDCLQHNPRLVYGRMTGWGQKGPLAKTAGHDINYIGISGLLGAMGEPDRAPPVPLNVIGDLGGGSLFLIMGILAALLERQSSGAGQVVDAAICDGAASLLSTVHGLKGINFWGQERGSNVLDGGAPFYQNYRCRCGGYLSLGAIEPQFYAQLLSLLNLDFGGTDYSVQLDKARWPEQAAAIAARIAEKTQDEWLAIFDGSDACVTAVLSMDEAELHPHNQARQNLIRREGILQTGVAPRLSRTPGKIGHAPEAEGGRSREILREIGFNDARINGLVSSGAVYESSPSR</sequence>
<dbReference type="Gene3D" id="3.30.1540.10">
    <property type="entry name" value="formyl-coa transferase, domain 3"/>
    <property type="match status" value="1"/>
</dbReference>
<dbReference type="InterPro" id="IPR050509">
    <property type="entry name" value="CoA-transferase_III"/>
</dbReference>
<name>A0A927BZF7_9GAMM</name>
<protein>
    <submittedName>
        <fullName evidence="1">CoA transferase</fullName>
    </submittedName>
</protein>
<organism evidence="1 2">
    <name type="scientific">Spongiibacter pelagi</name>
    <dbReference type="NCBI Taxonomy" id="2760804"/>
    <lineage>
        <taxon>Bacteria</taxon>
        <taxon>Pseudomonadati</taxon>
        <taxon>Pseudomonadota</taxon>
        <taxon>Gammaproteobacteria</taxon>
        <taxon>Cellvibrionales</taxon>
        <taxon>Spongiibacteraceae</taxon>
        <taxon>Spongiibacter</taxon>
    </lineage>
</organism>
<dbReference type="Gene3D" id="3.40.50.10540">
    <property type="entry name" value="Crotonobetainyl-coa:carnitine coa-transferase, domain 1"/>
    <property type="match status" value="1"/>
</dbReference>
<dbReference type="PANTHER" id="PTHR48228">
    <property type="entry name" value="SUCCINYL-COA--D-CITRAMALATE COA-TRANSFERASE"/>
    <property type="match status" value="1"/>
</dbReference>
<comment type="caution">
    <text evidence="1">The sequence shown here is derived from an EMBL/GenBank/DDBJ whole genome shotgun (WGS) entry which is preliminary data.</text>
</comment>
<evidence type="ECO:0000313" key="2">
    <source>
        <dbReference type="Proteomes" id="UP000610558"/>
    </source>
</evidence>
<accession>A0A927BZF7</accession>
<evidence type="ECO:0000313" key="1">
    <source>
        <dbReference type="EMBL" id="MBD2858405.1"/>
    </source>
</evidence>
<dbReference type="SUPFAM" id="SSF89796">
    <property type="entry name" value="CoA-transferase family III (CaiB/BaiF)"/>
    <property type="match status" value="1"/>
</dbReference>